<reference evidence="2" key="2">
    <citation type="submission" date="2024-07" db="EMBL/GenBank/DDBJ databases">
        <authorList>
            <person name="Pedron J."/>
        </authorList>
    </citation>
    <scope>NUCLEOTIDE SEQUENCE</scope>
    <source>
        <strain evidence="3">A003-S1-M15</strain>
        <strain evidence="2">A642-S2-A17</strain>
    </source>
</reference>
<reference evidence="1 4" key="1">
    <citation type="submission" date="2021-04" db="EMBL/GenBank/DDBJ databases">
        <title>Genomic and host-range diversity within the Dickeya zeae complex, identification of D. zeae and D. oryzae members, proposal of two novel subspecies D. zeae subsp. zeae subsp. nov. and D. zeae subsp. dombae subsp. nov.</title>
        <authorList>
            <person name="Van Gijsegem F."/>
            <person name="Hugouvieux-Cotte-Pattat N."/>
        </authorList>
    </citation>
    <scope>NUCLEOTIDE SEQUENCE [LARGE SCALE GENOMIC DNA]</scope>
    <source>
        <strain evidence="1 4">FVG03</strain>
    </source>
</reference>
<evidence type="ECO:0000313" key="3">
    <source>
        <dbReference type="EMBL" id="XDL26232.1"/>
    </source>
</evidence>
<dbReference type="EMBL" id="CP162411">
    <property type="protein sequence ID" value="XDL16336.1"/>
    <property type="molecule type" value="Genomic_DNA"/>
</dbReference>
<dbReference type="RefSeq" id="WP_210174898.1">
    <property type="nucleotide sequence ID" value="NZ_CP162411.1"/>
</dbReference>
<evidence type="ECO:0000313" key="4">
    <source>
        <dbReference type="Proteomes" id="UP000810130"/>
    </source>
</evidence>
<dbReference type="Proteomes" id="UP000810130">
    <property type="component" value="Unassembled WGS sequence"/>
</dbReference>
<dbReference type="AlphaFoldDB" id="A0AB39IMT7"/>
<name>A0AB39IMT7_9GAMM</name>
<dbReference type="EMBL" id="CP162670">
    <property type="protein sequence ID" value="XDL26232.1"/>
    <property type="molecule type" value="Genomic_DNA"/>
</dbReference>
<evidence type="ECO:0000313" key="1">
    <source>
        <dbReference type="EMBL" id="MBP2858015.1"/>
    </source>
</evidence>
<evidence type="ECO:0000313" key="2">
    <source>
        <dbReference type="EMBL" id="XDL16336.1"/>
    </source>
</evidence>
<sequence length="79" mass="8835">MNESLLLAFANADLGKNSGRYDDGTIIPTNLCKIFVRIGIGMPRYSTSGSAAQSDIKAPSAETKYKKRIILTHWNRQRY</sequence>
<gene>
    <name evidence="1" type="ORF">J8657_10430</name>
    <name evidence="2" type="ORF">LF923_0008915</name>
    <name evidence="3" type="ORF">LF929_008600</name>
</gene>
<protein>
    <submittedName>
        <fullName evidence="2">Uncharacterized protein</fullName>
    </submittedName>
</protein>
<keyword evidence="4" id="KW-1185">Reference proteome</keyword>
<organism evidence="2">
    <name type="scientific">Dickeya oryzae</name>
    <dbReference type="NCBI Taxonomy" id="1240404"/>
    <lineage>
        <taxon>Bacteria</taxon>
        <taxon>Pseudomonadati</taxon>
        <taxon>Pseudomonadota</taxon>
        <taxon>Gammaproteobacteria</taxon>
        <taxon>Enterobacterales</taxon>
        <taxon>Pectobacteriaceae</taxon>
        <taxon>Dickeya</taxon>
    </lineage>
</organism>
<dbReference type="EMBL" id="JAGJWX010000011">
    <property type="protein sequence ID" value="MBP2858015.1"/>
    <property type="molecule type" value="Genomic_DNA"/>
</dbReference>
<dbReference type="GeneID" id="302581726"/>
<accession>A0AB39IMT7</accession>
<proteinExistence type="predicted"/>